<accession>A0A8J4Y9M7</accession>
<dbReference type="EMBL" id="JACEEZ010008531">
    <property type="protein sequence ID" value="KAG0723222.1"/>
    <property type="molecule type" value="Genomic_DNA"/>
</dbReference>
<protein>
    <submittedName>
        <fullName evidence="1">Uncharacterized protein</fullName>
    </submittedName>
</protein>
<name>A0A8J4Y9M7_CHIOP</name>
<organism evidence="1 2">
    <name type="scientific">Chionoecetes opilio</name>
    <name type="common">Atlantic snow crab</name>
    <name type="synonym">Cancer opilio</name>
    <dbReference type="NCBI Taxonomy" id="41210"/>
    <lineage>
        <taxon>Eukaryota</taxon>
        <taxon>Metazoa</taxon>
        <taxon>Ecdysozoa</taxon>
        <taxon>Arthropoda</taxon>
        <taxon>Crustacea</taxon>
        <taxon>Multicrustacea</taxon>
        <taxon>Malacostraca</taxon>
        <taxon>Eumalacostraca</taxon>
        <taxon>Eucarida</taxon>
        <taxon>Decapoda</taxon>
        <taxon>Pleocyemata</taxon>
        <taxon>Brachyura</taxon>
        <taxon>Eubrachyura</taxon>
        <taxon>Majoidea</taxon>
        <taxon>Majidae</taxon>
        <taxon>Chionoecetes</taxon>
    </lineage>
</organism>
<keyword evidence="2" id="KW-1185">Reference proteome</keyword>
<reference evidence="1" key="1">
    <citation type="submission" date="2020-07" db="EMBL/GenBank/DDBJ databases">
        <title>The High-quality genome of the commercially important snow crab, Chionoecetes opilio.</title>
        <authorList>
            <person name="Jeong J.-H."/>
            <person name="Ryu S."/>
        </authorList>
    </citation>
    <scope>NUCLEOTIDE SEQUENCE</scope>
    <source>
        <strain evidence="1">MADBK_172401_WGS</strain>
        <tissue evidence="1">Digestive gland</tissue>
    </source>
</reference>
<dbReference type="AlphaFoldDB" id="A0A8J4Y9M7"/>
<evidence type="ECO:0000313" key="1">
    <source>
        <dbReference type="EMBL" id="KAG0723222.1"/>
    </source>
</evidence>
<gene>
    <name evidence="1" type="ORF">GWK47_043073</name>
</gene>
<proteinExistence type="predicted"/>
<dbReference type="Proteomes" id="UP000770661">
    <property type="component" value="Unassembled WGS sequence"/>
</dbReference>
<sequence>MLNLSHRWRSTIQSAYRTQSRSVGTRWALAGPETTLSGCPAAVYSGEIAASSGQHHPILRARSPRMELSYLVDLPRKQSRLNLLYLVVLPVSKPGRTLKA</sequence>
<evidence type="ECO:0000313" key="2">
    <source>
        <dbReference type="Proteomes" id="UP000770661"/>
    </source>
</evidence>
<comment type="caution">
    <text evidence="1">The sequence shown here is derived from an EMBL/GenBank/DDBJ whole genome shotgun (WGS) entry which is preliminary data.</text>
</comment>